<gene>
    <name evidence="1" type="ORF">NME_0364</name>
</gene>
<proteinExistence type="predicted"/>
<name>C6SAQ3_NEIME</name>
<organism evidence="1">
    <name type="scientific">Neisseria meningitidis alpha153</name>
    <dbReference type="NCBI Taxonomy" id="663926"/>
    <lineage>
        <taxon>Bacteria</taxon>
        <taxon>Pseudomonadati</taxon>
        <taxon>Pseudomonadota</taxon>
        <taxon>Betaproteobacteria</taxon>
        <taxon>Neisseriales</taxon>
        <taxon>Neisseriaceae</taxon>
        <taxon>Neisseria</taxon>
    </lineage>
</organism>
<evidence type="ECO:0000313" key="1">
    <source>
        <dbReference type="EMBL" id="CBA04128.1"/>
    </source>
</evidence>
<reference evidence="1" key="1">
    <citation type="journal article" date="2008" name="Proc. Natl. Acad. Sci. U.S.A.">
        <title>Whole-genome comparison of disease and carriage strains provides insights into virulence evolution in Neisseria meningitidis.</title>
        <authorList>
            <person name="Schoen C."/>
            <person name="Blom J."/>
            <person name="Claus H."/>
            <person name="Schramm-Glueck A."/>
            <person name="Brandt P."/>
            <person name="Mueller T."/>
            <person name="Goesmann A."/>
            <person name="Joseph B."/>
            <person name="Konietzny S."/>
            <person name="Kurzai O."/>
            <person name="Schmitt C."/>
            <person name="Friedrich T."/>
            <person name="Linke B."/>
            <person name="Vogel U."/>
            <person name="Frosch M."/>
        </authorList>
    </citation>
    <scope>NUCLEOTIDE SEQUENCE</scope>
    <source>
        <strain evidence="1">Alpha153</strain>
    </source>
</reference>
<dbReference type="AlphaFoldDB" id="C6SAQ3"/>
<dbReference type="EMBL" id="AM889137">
    <property type="protein sequence ID" value="CBA04128.1"/>
    <property type="molecule type" value="Genomic_DNA"/>
</dbReference>
<protein>
    <submittedName>
        <fullName evidence="1">Uncharacterized protein</fullName>
    </submittedName>
</protein>
<accession>C6SAQ3</accession>
<sequence>MTAERFLFFLVNTHKLKSRYFHKNRKPKTAT</sequence>